<accession>A0A2W5D2T8</accession>
<evidence type="ECO:0000313" key="4">
    <source>
        <dbReference type="EMBL" id="PZP01606.1"/>
    </source>
</evidence>
<dbReference type="PANTHER" id="PTHR43581">
    <property type="entry name" value="ATP/GTP PHOSPHATASE"/>
    <property type="match status" value="1"/>
</dbReference>
<dbReference type="InterPro" id="IPR003959">
    <property type="entry name" value="ATPase_AAA_core"/>
</dbReference>
<dbReference type="SUPFAM" id="SSF52540">
    <property type="entry name" value="P-loop containing nucleoside triphosphate hydrolases"/>
    <property type="match status" value="1"/>
</dbReference>
<organism evidence="4 5">
    <name type="scientific">Corynebacterium urealyticum</name>
    <dbReference type="NCBI Taxonomy" id="43771"/>
    <lineage>
        <taxon>Bacteria</taxon>
        <taxon>Bacillati</taxon>
        <taxon>Actinomycetota</taxon>
        <taxon>Actinomycetes</taxon>
        <taxon>Mycobacteriales</taxon>
        <taxon>Corynebacteriaceae</taxon>
        <taxon>Corynebacterium</taxon>
    </lineage>
</organism>
<reference evidence="4 5" key="1">
    <citation type="submission" date="2017-11" db="EMBL/GenBank/DDBJ databases">
        <title>Infants hospitalized years apart are colonized by the same room-sourced microbial strains.</title>
        <authorList>
            <person name="Brooks B."/>
            <person name="Olm M.R."/>
            <person name="Firek B.A."/>
            <person name="Baker R."/>
            <person name="Thomas B.C."/>
            <person name="Morowitz M.J."/>
            <person name="Banfield J.F."/>
        </authorList>
    </citation>
    <scope>NUCLEOTIDE SEQUENCE [LARGE SCALE GENOMIC DNA]</scope>
    <source>
        <strain evidence="4">S2_012_000_R3_87</strain>
    </source>
</reference>
<dbReference type="InterPro" id="IPR027417">
    <property type="entry name" value="P-loop_NTPase"/>
</dbReference>
<evidence type="ECO:0000313" key="5">
    <source>
        <dbReference type="Proteomes" id="UP000249451"/>
    </source>
</evidence>
<feature type="domain" description="OLD protein-like TOPRIM" evidence="3">
    <location>
        <begin position="410"/>
        <end position="473"/>
    </location>
</feature>
<keyword evidence="4" id="KW-0378">Hydrolase</keyword>
<sequence length="646" mass="72124">MKFTTLRVSNFQSFGSQPTALSLTDINYVLGPNGAGKTAVLEALSRLFSPVSAQRKVRTSDFHIPLGRNLAELLEEEPTLWIEVDIEFPEAGSEEYHASIPANFHHMTIESVEGLPQVRIRLTAKLAFDGGVEEKIEYINQVDESGEPISRTEMSRYDRGYIEVHYLPAQRDPSEHIAYTATSLIGRTLRAADWTQELTTLSELSEELNDALTSNNAVSSISFHLAKEWSGLHRGGFFTDPTISFGHGELERVFRQLTIDFSPTHTGVSLPFNLLSDGQKSLLYISLVLGWQSLARQVLSGEETALDPTRLRPPVHTIVALEEPENSLAPQYLGRIIRQLHNACNESNVQAIIATHASTLLRRVDPESISFLRLDSNRETTVHRILLPEKDDEAAKYVREAIHAYPELYFSRLVILGEGDSEQVVLPRILAAAGIAEDDASVSVVPLGGRHVNHFWRLLNELKIPYVTLLDLDSGRHQAGWGRVRYALKQINQIKPGTFTEQDINSLPQWNSQVAFPQYFDPNFPRGEGPVKALEREGVFFSNPVDLDLLMLEAFPVAYGVQTSTSPDDGAIASVLGKSHVNAPLLDEEVLSLFEHYHANFNLKSKPATHLHALSRLTDKELIEGLPPVFQRMVTDVKVKLEEIPE</sequence>
<dbReference type="Gene3D" id="3.40.50.300">
    <property type="entry name" value="P-loop containing nucleotide triphosphate hydrolases"/>
    <property type="match status" value="1"/>
</dbReference>
<evidence type="ECO:0000259" key="1">
    <source>
        <dbReference type="Pfam" id="PF13304"/>
    </source>
</evidence>
<dbReference type="InterPro" id="IPR051396">
    <property type="entry name" value="Bact_Antivir_Def_Nuclease"/>
</dbReference>
<dbReference type="InterPro" id="IPR034139">
    <property type="entry name" value="TOPRIM_OLD"/>
</dbReference>
<feature type="domain" description="ATPase AAA-type core" evidence="1">
    <location>
        <begin position="266"/>
        <end position="361"/>
    </location>
</feature>
<feature type="domain" description="Rad50/SbcC-type AAA" evidence="2">
    <location>
        <begin position="6"/>
        <end position="52"/>
    </location>
</feature>
<evidence type="ECO:0000259" key="3">
    <source>
        <dbReference type="Pfam" id="PF20469"/>
    </source>
</evidence>
<dbReference type="Proteomes" id="UP000249451">
    <property type="component" value="Unassembled WGS sequence"/>
</dbReference>
<dbReference type="PANTHER" id="PTHR43581:SF4">
    <property type="entry name" value="ATP_GTP PHOSPHATASE"/>
    <property type="match status" value="1"/>
</dbReference>
<name>A0A2W5D2T8_9CORY</name>
<protein>
    <submittedName>
        <fullName evidence="4">ATP-dependent endonuclease</fullName>
    </submittedName>
</protein>
<evidence type="ECO:0000259" key="2">
    <source>
        <dbReference type="Pfam" id="PF13476"/>
    </source>
</evidence>
<dbReference type="AlphaFoldDB" id="A0A2W5D2T8"/>
<dbReference type="InterPro" id="IPR038729">
    <property type="entry name" value="Rad50/SbcC_AAA"/>
</dbReference>
<dbReference type="Pfam" id="PF13304">
    <property type="entry name" value="AAA_21"/>
    <property type="match status" value="1"/>
</dbReference>
<dbReference type="Pfam" id="PF13476">
    <property type="entry name" value="AAA_23"/>
    <property type="match status" value="1"/>
</dbReference>
<gene>
    <name evidence="4" type="ORF">DI609_03755</name>
</gene>
<dbReference type="GO" id="GO:0005524">
    <property type="term" value="F:ATP binding"/>
    <property type="evidence" value="ECO:0007669"/>
    <property type="project" value="InterPro"/>
</dbReference>
<keyword evidence="4" id="KW-0540">Nuclease</keyword>
<comment type="caution">
    <text evidence="4">The sequence shown here is derived from an EMBL/GenBank/DDBJ whole genome shotgun (WGS) entry which is preliminary data.</text>
</comment>
<dbReference type="GO" id="GO:0016887">
    <property type="term" value="F:ATP hydrolysis activity"/>
    <property type="evidence" value="ECO:0007669"/>
    <property type="project" value="InterPro"/>
</dbReference>
<dbReference type="Pfam" id="PF20469">
    <property type="entry name" value="OLD-like_TOPRIM"/>
    <property type="match status" value="1"/>
</dbReference>
<keyword evidence="4" id="KW-0255">Endonuclease</keyword>
<proteinExistence type="predicted"/>
<dbReference type="CDD" id="cd01026">
    <property type="entry name" value="TOPRIM_OLD"/>
    <property type="match status" value="1"/>
</dbReference>
<dbReference type="GO" id="GO:0004519">
    <property type="term" value="F:endonuclease activity"/>
    <property type="evidence" value="ECO:0007669"/>
    <property type="project" value="UniProtKB-KW"/>
</dbReference>
<dbReference type="EMBL" id="QFNY01000062">
    <property type="protein sequence ID" value="PZP01606.1"/>
    <property type="molecule type" value="Genomic_DNA"/>
</dbReference>